<dbReference type="Gene3D" id="3.40.30.10">
    <property type="entry name" value="Glutaredoxin"/>
    <property type="match status" value="1"/>
</dbReference>
<gene>
    <name evidence="2" type="ORF">TKK_006531</name>
</gene>
<sequence>MIWRRCPQVIRLVSNLSKHKNYSEKKTGIRFIEARLKKAHLALQIFSHNMASTSSDAENTPQNYQNKLAFEKSPYLLQHATNPVEWYPWGNEAIEKAKRENKLIFLSVGYSTCHWCHVMEKESFEKPEIAAIMNKHFINIKVDREERPDIDKVYMTFIQSSTGHGGWPMSVFLTPNLAPIYGGTYFPPTDKYGQPGFKRILEALANQWHERKDHLVTSGAAYLKALKEASEPTCEDADDVPPSKSAETCVKQLIRSYEPKFGGFSDAPKFPQPVNFNILFLIYAKDPKSETGKKCLEMCLHTLTKMAKGGIHDHVGQGFARYSVDAKWHVPHFEKMLYDQSQLLVSYVDAYLSTKDLFYAEIADDIVTYLTRDMQHKEGGFYSAEDADSKPSHNDTEKKEGAFYVWKHDEITSLLNATIQNHDNLKLSDIFCYHFDVKPDGNVSPRQDPHGELLSQNVLINYGSFEETAENFNLTTDEVKTHLQEALKILFVERSKRPRPHLDDKIITAWNGLAISGLSRAAAALDKPEYAAHAEAAANFIKNYLFDKNTKKLLRSCYRDSSNKITQPSNPIEGFQVDYAFVIRGLLDLYESTFNTEWLQFAEQLQDIQDSLFWSEEKGLYYSTTASDETVIVRHTDEQDGAEPSGNSVACGNLIRLSSYLSCSDYMHKAKEILRSKHDILTVMPVVNPELVCALINYNDSPTQIYIAGNKNSSDTKEMMKIVRSQLLPGKIIMLVEGDDVDNILHKKNEVISKMKSVNGRATVYICQHRMCSLPISNAADLLTQFDKRKEESGA</sequence>
<dbReference type="InterPro" id="IPR012341">
    <property type="entry name" value="6hp_glycosidase-like_sf"/>
</dbReference>
<comment type="caution">
    <text evidence="2">The sequence shown here is derived from an EMBL/GenBank/DDBJ whole genome shotgun (WGS) entry which is preliminary data.</text>
</comment>
<name>A0ABD2X5D7_9HYME</name>
<evidence type="ECO:0000259" key="1">
    <source>
        <dbReference type="Pfam" id="PF03190"/>
    </source>
</evidence>
<protein>
    <recommendedName>
        <fullName evidence="1">Spermatogenesis-associated protein 20-like TRX domain-containing protein</fullName>
    </recommendedName>
</protein>
<dbReference type="CDD" id="cd02955">
    <property type="entry name" value="SSP411"/>
    <property type="match status" value="1"/>
</dbReference>
<proteinExistence type="predicted"/>
<evidence type="ECO:0000313" key="3">
    <source>
        <dbReference type="Proteomes" id="UP001627154"/>
    </source>
</evidence>
<dbReference type="EMBL" id="JBJJXI010000053">
    <property type="protein sequence ID" value="KAL3400115.1"/>
    <property type="molecule type" value="Genomic_DNA"/>
</dbReference>
<dbReference type="SUPFAM" id="SSF48208">
    <property type="entry name" value="Six-hairpin glycosidases"/>
    <property type="match status" value="1"/>
</dbReference>
<feature type="domain" description="Spermatogenesis-associated protein 20-like TRX" evidence="1">
    <location>
        <begin position="65"/>
        <end position="226"/>
    </location>
</feature>
<dbReference type="PANTHER" id="PTHR42899:SF1">
    <property type="entry name" value="SPERMATOGENESIS-ASSOCIATED PROTEIN 20"/>
    <property type="match status" value="1"/>
</dbReference>
<dbReference type="Gene3D" id="1.50.10.10">
    <property type="match status" value="1"/>
</dbReference>
<organism evidence="2 3">
    <name type="scientific">Trichogramma kaykai</name>
    <dbReference type="NCBI Taxonomy" id="54128"/>
    <lineage>
        <taxon>Eukaryota</taxon>
        <taxon>Metazoa</taxon>
        <taxon>Ecdysozoa</taxon>
        <taxon>Arthropoda</taxon>
        <taxon>Hexapoda</taxon>
        <taxon>Insecta</taxon>
        <taxon>Pterygota</taxon>
        <taxon>Neoptera</taxon>
        <taxon>Endopterygota</taxon>
        <taxon>Hymenoptera</taxon>
        <taxon>Apocrita</taxon>
        <taxon>Proctotrupomorpha</taxon>
        <taxon>Chalcidoidea</taxon>
        <taxon>Trichogrammatidae</taxon>
        <taxon>Trichogramma</taxon>
    </lineage>
</organism>
<keyword evidence="3" id="KW-1185">Reference proteome</keyword>
<dbReference type="Proteomes" id="UP001627154">
    <property type="component" value="Unassembled WGS sequence"/>
</dbReference>
<accession>A0ABD2X5D7</accession>
<dbReference type="AlphaFoldDB" id="A0ABD2X5D7"/>
<dbReference type="InterPro" id="IPR008928">
    <property type="entry name" value="6-hairpin_glycosidase_sf"/>
</dbReference>
<reference evidence="2 3" key="1">
    <citation type="journal article" date="2024" name="bioRxiv">
        <title>A reference genome for Trichogramma kaykai: A tiny desert-dwelling parasitoid wasp with competing sex-ratio distorters.</title>
        <authorList>
            <person name="Culotta J."/>
            <person name="Lindsey A.R."/>
        </authorList>
    </citation>
    <scope>NUCLEOTIDE SEQUENCE [LARGE SCALE GENOMIC DNA]</scope>
    <source>
        <strain evidence="2 3">KSX58</strain>
    </source>
</reference>
<dbReference type="InterPro" id="IPR036249">
    <property type="entry name" value="Thioredoxin-like_sf"/>
</dbReference>
<dbReference type="InterPro" id="IPR004879">
    <property type="entry name" value="Ssp411-like_TRX"/>
</dbReference>
<dbReference type="SUPFAM" id="SSF52833">
    <property type="entry name" value="Thioredoxin-like"/>
    <property type="match status" value="1"/>
</dbReference>
<dbReference type="InterPro" id="IPR024705">
    <property type="entry name" value="Ssp411"/>
</dbReference>
<dbReference type="PANTHER" id="PTHR42899">
    <property type="entry name" value="SPERMATOGENESIS-ASSOCIATED PROTEIN 20"/>
    <property type="match status" value="1"/>
</dbReference>
<dbReference type="Pfam" id="PF03190">
    <property type="entry name" value="Thioredox_DsbH"/>
    <property type="match status" value="1"/>
</dbReference>
<evidence type="ECO:0000313" key="2">
    <source>
        <dbReference type="EMBL" id="KAL3400115.1"/>
    </source>
</evidence>
<dbReference type="PIRSF" id="PIRSF006402">
    <property type="entry name" value="UCP006402_thioredoxin"/>
    <property type="match status" value="1"/>
</dbReference>